<dbReference type="AlphaFoldDB" id="A0AAV2KPD3"/>
<name>A0AAV2KPD3_KNICA</name>
<feature type="compositionally biased region" description="Pro residues" evidence="1">
    <location>
        <begin position="76"/>
        <end position="100"/>
    </location>
</feature>
<evidence type="ECO:0000313" key="3">
    <source>
        <dbReference type="Proteomes" id="UP001497482"/>
    </source>
</evidence>
<organism evidence="2 3">
    <name type="scientific">Knipowitschia caucasica</name>
    <name type="common">Caucasian dwarf goby</name>
    <name type="synonym">Pomatoschistus caucasicus</name>
    <dbReference type="NCBI Taxonomy" id="637954"/>
    <lineage>
        <taxon>Eukaryota</taxon>
        <taxon>Metazoa</taxon>
        <taxon>Chordata</taxon>
        <taxon>Craniata</taxon>
        <taxon>Vertebrata</taxon>
        <taxon>Euteleostomi</taxon>
        <taxon>Actinopterygii</taxon>
        <taxon>Neopterygii</taxon>
        <taxon>Teleostei</taxon>
        <taxon>Neoteleostei</taxon>
        <taxon>Acanthomorphata</taxon>
        <taxon>Gobiaria</taxon>
        <taxon>Gobiiformes</taxon>
        <taxon>Gobioidei</taxon>
        <taxon>Gobiidae</taxon>
        <taxon>Gobiinae</taxon>
        <taxon>Knipowitschia</taxon>
    </lineage>
</organism>
<accession>A0AAV2KPD3</accession>
<sequence length="163" mass="17277">MDTPSSSPALEIGQSLRSPQLQQEFFREHRRRFCDDCSDDSSPSAPLSPSSSSPRSSPSPGSSSSSAQLLSSPSPGRSPCPSPALSPSPSPGLSPGPGPGPSLAVVAELRTKTRSSLKPVRRSKGKTTIFWGRGSDCRPQPITNQSSRVESQSQRDESVRKCK</sequence>
<feature type="compositionally biased region" description="Polar residues" evidence="1">
    <location>
        <begin position="141"/>
        <end position="152"/>
    </location>
</feature>
<dbReference type="Proteomes" id="UP001497482">
    <property type="component" value="Chromosome 19"/>
</dbReference>
<reference evidence="2 3" key="1">
    <citation type="submission" date="2024-04" db="EMBL/GenBank/DDBJ databases">
        <authorList>
            <person name="Waldvogel A.-M."/>
            <person name="Schoenle A."/>
        </authorList>
    </citation>
    <scope>NUCLEOTIDE SEQUENCE [LARGE SCALE GENOMIC DNA]</scope>
</reference>
<evidence type="ECO:0000313" key="2">
    <source>
        <dbReference type="EMBL" id="CAL1589909.1"/>
    </source>
</evidence>
<feature type="compositionally biased region" description="Basic and acidic residues" evidence="1">
    <location>
        <begin position="153"/>
        <end position="163"/>
    </location>
</feature>
<dbReference type="EMBL" id="OZ035841">
    <property type="protein sequence ID" value="CAL1589909.1"/>
    <property type="molecule type" value="Genomic_DNA"/>
</dbReference>
<feature type="compositionally biased region" description="Basic residues" evidence="1">
    <location>
        <begin position="112"/>
        <end position="125"/>
    </location>
</feature>
<keyword evidence="3" id="KW-1185">Reference proteome</keyword>
<protein>
    <submittedName>
        <fullName evidence="2">Uncharacterized protein</fullName>
    </submittedName>
</protein>
<feature type="region of interest" description="Disordered" evidence="1">
    <location>
        <begin position="1"/>
        <end position="163"/>
    </location>
</feature>
<evidence type="ECO:0000256" key="1">
    <source>
        <dbReference type="SAM" id="MobiDB-lite"/>
    </source>
</evidence>
<feature type="compositionally biased region" description="Low complexity" evidence="1">
    <location>
        <begin position="41"/>
        <end position="75"/>
    </location>
</feature>
<gene>
    <name evidence="2" type="ORF">KC01_LOCUS19503</name>
</gene>
<proteinExistence type="predicted"/>